<evidence type="ECO:0000313" key="2">
    <source>
        <dbReference type="Proteomes" id="UP000292302"/>
    </source>
</evidence>
<name>A0A4Q9QRF4_9GAMM</name>
<gene>
    <name evidence="1" type="ORF">DNK06_03050</name>
</gene>
<dbReference type="InterPro" id="IPR032024">
    <property type="entry name" value="DUF5064"/>
</dbReference>
<organism evidence="1 2">
    <name type="scientific">Phytopseudomonas daroniae</name>
    <dbReference type="NCBI Taxonomy" id="2487519"/>
    <lineage>
        <taxon>Bacteria</taxon>
        <taxon>Pseudomonadati</taxon>
        <taxon>Pseudomonadota</taxon>
        <taxon>Gammaproteobacteria</taxon>
        <taxon>Pseudomonadales</taxon>
        <taxon>Pseudomonadaceae</taxon>
        <taxon>Phytopseudomonas</taxon>
    </lineage>
</organism>
<dbReference type="AlphaFoldDB" id="A0A4Q9QRF4"/>
<dbReference type="Proteomes" id="UP000292302">
    <property type="component" value="Unassembled WGS sequence"/>
</dbReference>
<sequence>MFKPGQLHIHYTPLLPGEIGFEISLCYEVRQNADNETVVHFDMSGEINGKAFADSFELPRDTAFNFASNATRIAVRHGLPTAAVHPLHAHRQYDLMFEDIRQQLHARPGEPVKPEHLY</sequence>
<reference evidence="1 2" key="1">
    <citation type="submission" date="2018-06" db="EMBL/GenBank/DDBJ databases">
        <title>Three novel Pseudomonas species isolated from symptomatic oak.</title>
        <authorList>
            <person name="Bueno-Gonzalez V."/>
            <person name="Brady C."/>
        </authorList>
    </citation>
    <scope>NUCLEOTIDE SEQUENCE [LARGE SCALE GENOMIC DNA]</scope>
    <source>
        <strain evidence="1 2">P9A</strain>
    </source>
</reference>
<dbReference type="Gene3D" id="3.30.160.370">
    <property type="entry name" value="Domain of unknown function DUF5064"/>
    <property type="match status" value="1"/>
</dbReference>
<protein>
    <submittedName>
        <fullName evidence="1">DUF5064 domain-containing protein</fullName>
    </submittedName>
</protein>
<comment type="caution">
    <text evidence="1">The sequence shown here is derived from an EMBL/GenBank/DDBJ whole genome shotgun (WGS) entry which is preliminary data.</text>
</comment>
<dbReference type="OrthoDB" id="6941547at2"/>
<proteinExistence type="predicted"/>
<keyword evidence="2" id="KW-1185">Reference proteome</keyword>
<dbReference type="Pfam" id="PF16703">
    <property type="entry name" value="DUF5064"/>
    <property type="match status" value="1"/>
</dbReference>
<accession>A0A4Q9QRF4</accession>
<evidence type="ECO:0000313" key="1">
    <source>
        <dbReference type="EMBL" id="TBU83419.1"/>
    </source>
</evidence>
<dbReference type="RefSeq" id="WP_131178563.1">
    <property type="nucleotide sequence ID" value="NZ_QJUI01000002.1"/>
</dbReference>
<dbReference type="EMBL" id="QJUI01000002">
    <property type="protein sequence ID" value="TBU83419.1"/>
    <property type="molecule type" value="Genomic_DNA"/>
</dbReference>